<feature type="region of interest" description="Disordered" evidence="6">
    <location>
        <begin position="22"/>
        <end position="67"/>
    </location>
</feature>
<evidence type="ECO:0000313" key="8">
    <source>
        <dbReference type="Proteomes" id="UP000185210"/>
    </source>
</evidence>
<organism evidence="7 8">
    <name type="scientific">Mycobacteroides abscessus subsp. abscessus</name>
    <dbReference type="NCBI Taxonomy" id="1185650"/>
    <lineage>
        <taxon>Bacteria</taxon>
        <taxon>Bacillati</taxon>
        <taxon>Actinomycetota</taxon>
        <taxon>Actinomycetes</taxon>
        <taxon>Mycobacteriales</taxon>
        <taxon>Mycobacteriaceae</taxon>
        <taxon>Mycobacteroides</taxon>
        <taxon>Mycobacteroides abscessus</taxon>
    </lineage>
</organism>
<protein>
    <submittedName>
        <fullName evidence="7">19 kDa lipoprotein, LpqH</fullName>
    </submittedName>
</protein>
<feature type="compositionally biased region" description="Low complexity" evidence="6">
    <location>
        <begin position="29"/>
        <end position="48"/>
    </location>
</feature>
<accession>A0AB38D2P2</accession>
<evidence type="ECO:0000256" key="5">
    <source>
        <dbReference type="ARBA" id="ARBA00023288"/>
    </source>
</evidence>
<evidence type="ECO:0000256" key="4">
    <source>
        <dbReference type="ARBA" id="ARBA00023139"/>
    </source>
</evidence>
<dbReference type="GO" id="GO:0016020">
    <property type="term" value="C:membrane"/>
    <property type="evidence" value="ECO:0007669"/>
    <property type="project" value="InterPro"/>
</dbReference>
<dbReference type="AlphaFoldDB" id="A0AB38D2P2"/>
<name>A0AB38D2P2_9MYCO</name>
<dbReference type="Proteomes" id="UP000185210">
    <property type="component" value="Unassembled WGS sequence"/>
</dbReference>
<dbReference type="PROSITE" id="PS51257">
    <property type="entry name" value="PROKAR_LIPOPROTEIN"/>
    <property type="match status" value="1"/>
</dbReference>
<gene>
    <name evidence="7" type="primary">lpqH</name>
    <name evidence="7" type="ORF">SAMEA2070301_03948</name>
</gene>
<evidence type="ECO:0000313" key="7">
    <source>
        <dbReference type="EMBL" id="SIB52378.1"/>
    </source>
</evidence>
<comment type="caution">
    <text evidence="7">The sequence shown here is derived from an EMBL/GenBank/DDBJ whole genome shotgun (WGS) entry which is preliminary data.</text>
</comment>
<reference evidence="7 8" key="1">
    <citation type="submission" date="2016-11" db="EMBL/GenBank/DDBJ databases">
        <authorList>
            <consortium name="Pathogen Informatics"/>
        </authorList>
    </citation>
    <scope>NUCLEOTIDE SEQUENCE [LARGE SCALE GENOMIC DNA]</scope>
    <source>
        <strain evidence="7 8">104</strain>
    </source>
</reference>
<sequence>MRRGLVVAAAAAAVLATGLTGCSKDEKASGSSASTSASANSSSASEATSGGGESTAGSGNPQVSIDGKAQDFHGKVECGPPSDSGMRIEVGDHRDGGMMAILTDANPPVVKTVATLGFPGRVTLQYPDPGAPGGEATAVKDGNTYKISGTAPGYKYPKGGPDPTETTMIPFEITVTCP</sequence>
<dbReference type="RefSeq" id="WP_052544212.1">
    <property type="nucleotide sequence ID" value="NZ_CAACXP010000004.1"/>
</dbReference>
<dbReference type="Pfam" id="PF05481">
    <property type="entry name" value="Myco_19_kDa"/>
    <property type="match status" value="1"/>
</dbReference>
<dbReference type="EMBL" id="FSHM01000006">
    <property type="protein sequence ID" value="SIB52378.1"/>
    <property type="molecule type" value="Genomic_DNA"/>
</dbReference>
<evidence type="ECO:0000256" key="3">
    <source>
        <dbReference type="ARBA" id="ARBA00023136"/>
    </source>
</evidence>
<evidence type="ECO:0000256" key="6">
    <source>
        <dbReference type="SAM" id="MobiDB-lite"/>
    </source>
</evidence>
<dbReference type="InterPro" id="IPR008691">
    <property type="entry name" value="LpqH"/>
</dbReference>
<proteinExistence type="predicted"/>
<evidence type="ECO:0000256" key="1">
    <source>
        <dbReference type="ARBA" id="ARBA00022475"/>
    </source>
</evidence>
<keyword evidence="2" id="KW-0732">Signal</keyword>
<keyword evidence="5 7" id="KW-0449">Lipoprotein</keyword>
<evidence type="ECO:0000256" key="2">
    <source>
        <dbReference type="ARBA" id="ARBA00022729"/>
    </source>
</evidence>
<keyword evidence="3" id="KW-0472">Membrane</keyword>
<keyword evidence="4" id="KW-0564">Palmitate</keyword>
<keyword evidence="1" id="KW-1003">Cell membrane</keyword>